<protein>
    <submittedName>
        <fullName evidence="1">Uncharacterized protein</fullName>
    </submittedName>
</protein>
<keyword evidence="2" id="KW-1185">Reference proteome</keyword>
<name>A0A066Z2R3_9ACTN</name>
<gene>
    <name evidence="1" type="ORF">KCH_01450</name>
</gene>
<dbReference type="AlphaFoldDB" id="A0A066Z2R3"/>
<comment type="caution">
    <text evidence="1">The sequence shown here is derived from an EMBL/GenBank/DDBJ whole genome shotgun (WGS) entry which is preliminary data.</text>
</comment>
<dbReference type="HOGENOM" id="CLU_027489_0_0_11"/>
<dbReference type="Proteomes" id="UP000027178">
    <property type="component" value="Unassembled WGS sequence"/>
</dbReference>
<sequence>MIFRRKKSSGLADTLTELEQGAAARDGERTERAFAAAVNALQAAGDAECVAAGPRLAALLPQFPPVGPRSVLATAAGFCVERGADAGACAGPILADVRDELAAALRFAAAWRATGADELPEPDEELIDEALLARLGGDQYEALRLARAWCTIEQWQAPALAVLCRSTEVRRRHRAELLPLCRELEVLGRHDLKCLSYALAVLDDEPVVVLHRPTGTGYQVRIGGIGDNFQLHTLLAHLLIGGGHLPGTAPSADSVRLATDPAPADGTRSGIVATGSFTLLAPDGGRIWNEGLPDDIPEVDGHRLLVLDDPQYPHGWNADRFFPLLPGRAELVRVLPADETRDWFARTTA</sequence>
<dbReference type="EMBL" id="JNBY01000007">
    <property type="protein sequence ID" value="KDN88068.1"/>
    <property type="molecule type" value="Genomic_DNA"/>
</dbReference>
<dbReference type="RefSeq" id="WP_035858054.1">
    <property type="nucleotide sequence ID" value="NZ_KK853997.1"/>
</dbReference>
<dbReference type="eggNOG" id="COG3170">
    <property type="taxonomic scope" value="Bacteria"/>
</dbReference>
<reference evidence="1 2" key="1">
    <citation type="submission" date="2014-05" db="EMBL/GenBank/DDBJ databases">
        <title>Draft Genome Sequence of Kitasatospora cheerisanensis KCTC 2395.</title>
        <authorList>
            <person name="Nam D.H."/>
        </authorList>
    </citation>
    <scope>NUCLEOTIDE SEQUENCE [LARGE SCALE GENOMIC DNA]</scope>
    <source>
        <strain evidence="1 2">KCTC 2395</strain>
    </source>
</reference>
<evidence type="ECO:0000313" key="1">
    <source>
        <dbReference type="EMBL" id="KDN88068.1"/>
    </source>
</evidence>
<proteinExistence type="predicted"/>
<organism evidence="1 2">
    <name type="scientific">Kitasatospora cheerisanensis KCTC 2395</name>
    <dbReference type="NCBI Taxonomy" id="1348663"/>
    <lineage>
        <taxon>Bacteria</taxon>
        <taxon>Bacillati</taxon>
        <taxon>Actinomycetota</taxon>
        <taxon>Actinomycetes</taxon>
        <taxon>Kitasatosporales</taxon>
        <taxon>Streptomycetaceae</taxon>
        <taxon>Kitasatospora</taxon>
    </lineage>
</organism>
<evidence type="ECO:0000313" key="2">
    <source>
        <dbReference type="Proteomes" id="UP000027178"/>
    </source>
</evidence>
<accession>A0A066Z2R3</accession>
<dbReference type="PATRIC" id="fig|1348663.4.peg.125"/>